<evidence type="ECO:0000313" key="2">
    <source>
        <dbReference type="EMBL" id="OGD17573.1"/>
    </source>
</evidence>
<accession>A0A1F5AGG7</accession>
<proteinExistence type="inferred from homology"/>
<sequence>MFGAEMGANEYGVVIGNEAIFTREKPDKTGLTGMDLVRLALERSQTARQALEVIIELLEKYGQGGNCGYRFKLKYMNSFLIADKKEAYVLETVKAWWVWKKIKDVWSISNIISLQKDYDSCSEGLIGNAIKKGYCKKREDFNFRKCYSAKFMTWAAKGAEREKRTRALLSQRKKRLATRDFINILRDHGENSRWTPIRGPGATLCLHAADKLFRRTQTVCSLVAKTGENGQFFYATGASNPCISPFFPVFSPDTTVPGEYSEGSENYHSKSYWWESERFHRKALLNFNSAQVEIQPLIINYEEEIISTIENSLSTLNQKQINEYFIRARAIVKNWGSKLDHLPSVNLGWGFSHYWRGYNKRNGII</sequence>
<dbReference type="AlphaFoldDB" id="A0A1F5AGG7"/>
<name>A0A1F5AGG7_9BACT</name>
<dbReference type="EC" id="3.4.-.-" evidence="1"/>
<dbReference type="Pfam" id="PF03577">
    <property type="entry name" value="Peptidase_C69"/>
    <property type="match status" value="1"/>
</dbReference>
<comment type="catalytic activity">
    <reaction evidence="1">
        <text>an L-aminoacyl-L-amino acid + H2O = 2 an L-alpha-amino acid</text>
        <dbReference type="Rhea" id="RHEA:48940"/>
        <dbReference type="ChEBI" id="CHEBI:15377"/>
        <dbReference type="ChEBI" id="CHEBI:59869"/>
        <dbReference type="ChEBI" id="CHEBI:77460"/>
    </reaction>
</comment>
<comment type="similarity">
    <text evidence="1">Belongs to the peptidase C69 family.</text>
</comment>
<keyword evidence="1" id="KW-0645">Protease</keyword>
<evidence type="ECO:0000313" key="3">
    <source>
        <dbReference type="Proteomes" id="UP000177701"/>
    </source>
</evidence>
<dbReference type="EMBL" id="MEYH01000002">
    <property type="protein sequence ID" value="OGD17573.1"/>
    <property type="molecule type" value="Genomic_DNA"/>
</dbReference>
<keyword evidence="1" id="KW-0224">Dipeptidase</keyword>
<reference evidence="2 3" key="1">
    <citation type="journal article" date="2016" name="Nat. Commun.">
        <title>Thousands of microbial genomes shed light on interconnected biogeochemical processes in an aquifer system.</title>
        <authorList>
            <person name="Anantharaman K."/>
            <person name="Brown C.T."/>
            <person name="Hug L.A."/>
            <person name="Sharon I."/>
            <person name="Castelle C.J."/>
            <person name="Probst A.J."/>
            <person name="Thomas B.C."/>
            <person name="Singh A."/>
            <person name="Wilkins M.J."/>
            <person name="Karaoz U."/>
            <person name="Brodie E.L."/>
            <person name="Williams K.H."/>
            <person name="Hubbard S.S."/>
            <person name="Banfield J.F."/>
        </authorList>
    </citation>
    <scope>NUCLEOTIDE SEQUENCE [LARGE SCALE GENOMIC DNA]</scope>
</reference>
<gene>
    <name evidence="2" type="ORF">A2V47_02900</name>
</gene>
<evidence type="ECO:0000256" key="1">
    <source>
        <dbReference type="RuleBase" id="RU364089"/>
    </source>
</evidence>
<dbReference type="InterPro" id="IPR005322">
    <property type="entry name" value="Peptidase_C69"/>
</dbReference>
<dbReference type="STRING" id="1797291.A2V47_02900"/>
<dbReference type="PANTHER" id="PTHR12994">
    <property type="entry name" value="SECERNIN"/>
    <property type="match status" value="1"/>
</dbReference>
<dbReference type="GO" id="GO:0016805">
    <property type="term" value="F:dipeptidase activity"/>
    <property type="evidence" value="ECO:0007669"/>
    <property type="project" value="UniProtKB-KW"/>
</dbReference>
<keyword evidence="1" id="KW-0378">Hydrolase</keyword>
<dbReference type="Gene3D" id="3.60.60.10">
    <property type="entry name" value="Penicillin V Acylase, Chain A"/>
    <property type="match status" value="1"/>
</dbReference>
<comment type="caution">
    <text evidence="2">The sequence shown here is derived from an EMBL/GenBank/DDBJ whole genome shotgun (WGS) entry which is preliminary data.</text>
</comment>
<dbReference type="GO" id="GO:0006508">
    <property type="term" value="P:proteolysis"/>
    <property type="evidence" value="ECO:0007669"/>
    <property type="project" value="UniProtKB-KW"/>
</dbReference>
<organism evidence="2 3">
    <name type="scientific">Candidatus Sediminicultor quintus</name>
    <dbReference type="NCBI Taxonomy" id="1797291"/>
    <lineage>
        <taxon>Bacteria</taxon>
        <taxon>Pseudomonadati</taxon>
        <taxon>Atribacterota</taxon>
        <taxon>Candidatus Phoenicimicrobiia</taxon>
        <taxon>Candidatus Pheonicimicrobiales</taxon>
        <taxon>Candidatus Phoenicimicrobiaceae</taxon>
        <taxon>Candidatus Sediminicultor</taxon>
    </lineage>
</organism>
<dbReference type="Proteomes" id="UP000177701">
    <property type="component" value="Unassembled WGS sequence"/>
</dbReference>
<dbReference type="GO" id="GO:0070004">
    <property type="term" value="F:cysteine-type exopeptidase activity"/>
    <property type="evidence" value="ECO:0007669"/>
    <property type="project" value="InterPro"/>
</dbReference>
<protein>
    <recommendedName>
        <fullName evidence="1">Dipeptidase</fullName>
        <ecNumber evidence="1">3.4.-.-</ecNumber>
    </recommendedName>
</protein>
<dbReference type="PANTHER" id="PTHR12994:SF17">
    <property type="entry name" value="LD30995P"/>
    <property type="match status" value="1"/>
</dbReference>